<evidence type="ECO:0000313" key="2">
    <source>
        <dbReference type="Proteomes" id="UP000809349"/>
    </source>
</evidence>
<evidence type="ECO:0000313" key="1">
    <source>
        <dbReference type="EMBL" id="MBZ2208576.1"/>
    </source>
</evidence>
<dbReference type="RefSeq" id="WP_223469062.1">
    <property type="nucleotide sequence ID" value="NZ_JAFBIL020000006.1"/>
</dbReference>
<accession>A0ABS7SRL9</accession>
<gene>
    <name evidence="1" type="ORF">I4X03_015025</name>
</gene>
<keyword evidence="2" id="KW-1185">Reference proteome</keyword>
<dbReference type="Proteomes" id="UP000809349">
    <property type="component" value="Unassembled WGS sequence"/>
</dbReference>
<reference evidence="1 2" key="1">
    <citation type="submission" date="2021-08" db="EMBL/GenBank/DDBJ databases">
        <title>Massilia sp. R798.</title>
        <authorList>
            <person name="Baek J.H."/>
            <person name="Jung H.S."/>
            <person name="Kim K.R."/>
            <person name="Jeon C.O."/>
        </authorList>
    </citation>
    <scope>NUCLEOTIDE SEQUENCE [LARGE SCALE GENOMIC DNA]</scope>
    <source>
        <strain evidence="1 2">R798</strain>
    </source>
</reference>
<sequence>MTDRVTIGEFPERKTCYCFLVLSKGKMLGDGGRVAKDSFQSFMLFHNAKVELAMGFLEALFSGARAILQGVVEVAALAVRAVLAEIDHSAVGRVAIEFVGGVTKKYFSNARNLADEERELAERFRRDGRRSELDSERLNEIHLERERVKKALNDAATRQAEAELKNASDELISARLTDDDVSASSGILASKTCPECGGGMRIRQGAYTGKSRSFWWQCTAQNAFICPNIKINLAAEQSTVLRRPDADLDGSSEYRRKVWEQPNVVAKTHGRLRASLGDDDEQIICPHHVLPMKLMAKNRATGLMLDSYEYVCLGVTSDGRACGHKVEVKTFTQVSALLRRRDGVGIIDS</sequence>
<organism evidence="1 2">
    <name type="scientific">Massilia soli</name>
    <dbReference type="NCBI Taxonomy" id="2792854"/>
    <lineage>
        <taxon>Bacteria</taxon>
        <taxon>Pseudomonadati</taxon>
        <taxon>Pseudomonadota</taxon>
        <taxon>Betaproteobacteria</taxon>
        <taxon>Burkholderiales</taxon>
        <taxon>Oxalobacteraceae</taxon>
        <taxon>Telluria group</taxon>
        <taxon>Massilia</taxon>
    </lineage>
</organism>
<proteinExistence type="predicted"/>
<protein>
    <submittedName>
        <fullName evidence="1">Uncharacterized protein</fullName>
    </submittedName>
</protein>
<name>A0ABS7SRL9_9BURK</name>
<comment type="caution">
    <text evidence="1">The sequence shown here is derived from an EMBL/GenBank/DDBJ whole genome shotgun (WGS) entry which is preliminary data.</text>
</comment>
<dbReference type="EMBL" id="JAFBIL020000006">
    <property type="protein sequence ID" value="MBZ2208576.1"/>
    <property type="molecule type" value="Genomic_DNA"/>
</dbReference>